<reference evidence="7" key="1">
    <citation type="submission" date="2023-08" db="EMBL/GenBank/DDBJ databases">
        <title>A de novo genome assembly of Solanum verrucosum Schlechtendal, a Mexican diploid species geographically isolated from the other diploid A-genome species in potato relatives.</title>
        <authorList>
            <person name="Hosaka K."/>
        </authorList>
    </citation>
    <scope>NUCLEOTIDE SEQUENCE</scope>
    <source>
        <tissue evidence="7">Young leaves</tissue>
    </source>
</reference>
<dbReference type="EC" id="3.1.3.16" evidence="4"/>
<dbReference type="PRINTS" id="PR00114">
    <property type="entry name" value="STPHPHTASE"/>
</dbReference>
<keyword evidence="4" id="KW-0378">Hydrolase</keyword>
<evidence type="ECO:0000313" key="7">
    <source>
        <dbReference type="EMBL" id="WMV60254.1"/>
    </source>
</evidence>
<gene>
    <name evidence="7" type="ORF">MTR67_053639</name>
</gene>
<evidence type="ECO:0000256" key="3">
    <source>
        <dbReference type="ARBA" id="ARBA00023211"/>
    </source>
</evidence>
<evidence type="ECO:0000256" key="1">
    <source>
        <dbReference type="ARBA" id="ARBA00001936"/>
    </source>
</evidence>
<dbReference type="AlphaFoldDB" id="A0AAF0VAB7"/>
<evidence type="ECO:0000313" key="8">
    <source>
        <dbReference type="Proteomes" id="UP001234989"/>
    </source>
</evidence>
<feature type="compositionally biased region" description="Polar residues" evidence="5">
    <location>
        <begin position="520"/>
        <end position="529"/>
    </location>
</feature>
<dbReference type="GO" id="GO:0004722">
    <property type="term" value="F:protein serine/threonine phosphatase activity"/>
    <property type="evidence" value="ECO:0007669"/>
    <property type="project" value="UniProtKB-EC"/>
</dbReference>
<dbReference type="SMART" id="SM00156">
    <property type="entry name" value="PP2Ac"/>
    <property type="match status" value="1"/>
</dbReference>
<dbReference type="Gene3D" id="3.60.21.10">
    <property type="match status" value="1"/>
</dbReference>
<comment type="catalytic activity">
    <reaction evidence="4">
        <text>O-phospho-L-threonyl-[protein] + H2O = L-threonyl-[protein] + phosphate</text>
        <dbReference type="Rhea" id="RHEA:47004"/>
        <dbReference type="Rhea" id="RHEA-COMP:11060"/>
        <dbReference type="Rhea" id="RHEA-COMP:11605"/>
        <dbReference type="ChEBI" id="CHEBI:15377"/>
        <dbReference type="ChEBI" id="CHEBI:30013"/>
        <dbReference type="ChEBI" id="CHEBI:43474"/>
        <dbReference type="ChEBI" id="CHEBI:61977"/>
        <dbReference type="EC" id="3.1.3.16"/>
    </reaction>
</comment>
<dbReference type="EMBL" id="CP133623">
    <property type="protein sequence ID" value="WMV60254.1"/>
    <property type="molecule type" value="Genomic_DNA"/>
</dbReference>
<keyword evidence="3" id="KW-0464">Manganese</keyword>
<comment type="similarity">
    <text evidence="4">Belongs to the PPP phosphatase family.</text>
</comment>
<dbReference type="Pfam" id="PF10536">
    <property type="entry name" value="PMD"/>
    <property type="match status" value="1"/>
</dbReference>
<feature type="compositionally biased region" description="Basic residues" evidence="5">
    <location>
        <begin position="500"/>
        <end position="512"/>
    </location>
</feature>
<evidence type="ECO:0000259" key="6">
    <source>
        <dbReference type="PROSITE" id="PS00125"/>
    </source>
</evidence>
<dbReference type="SUPFAM" id="SSF56300">
    <property type="entry name" value="Metallo-dependent phosphatases"/>
    <property type="match status" value="1"/>
</dbReference>
<dbReference type="InterPro" id="IPR004843">
    <property type="entry name" value="Calcineurin-like_PHP"/>
</dbReference>
<proteinExistence type="inferred from homology"/>
<keyword evidence="2" id="KW-0479">Metal-binding</keyword>
<dbReference type="Pfam" id="PF00149">
    <property type="entry name" value="Metallophos"/>
    <property type="match status" value="1"/>
</dbReference>
<dbReference type="PANTHER" id="PTHR45668">
    <property type="entry name" value="SERINE/THREONINE-PROTEIN PHOSPHATASE 5-RELATED"/>
    <property type="match status" value="1"/>
</dbReference>
<evidence type="ECO:0000256" key="4">
    <source>
        <dbReference type="RuleBase" id="RU004273"/>
    </source>
</evidence>
<evidence type="ECO:0000256" key="2">
    <source>
        <dbReference type="ARBA" id="ARBA00022723"/>
    </source>
</evidence>
<dbReference type="InterPro" id="IPR006186">
    <property type="entry name" value="Ser/Thr-sp_prot-phosphatase"/>
</dbReference>
<feature type="domain" description="Serine/threonine specific protein phosphatases" evidence="6">
    <location>
        <begin position="842"/>
        <end position="847"/>
    </location>
</feature>
<dbReference type="InterPro" id="IPR051134">
    <property type="entry name" value="PPP_phosphatase"/>
</dbReference>
<accession>A0AAF0VAB7</accession>
<comment type="cofactor">
    <cofactor evidence="1">
        <name>Mn(2+)</name>
        <dbReference type="ChEBI" id="CHEBI:29035"/>
    </cofactor>
</comment>
<feature type="region of interest" description="Disordered" evidence="5">
    <location>
        <begin position="487"/>
        <end position="534"/>
    </location>
</feature>
<dbReference type="PANTHER" id="PTHR45668:SF9">
    <property type="entry name" value="SERINE_THREONINE-PROTEIN PHOSPHATASE 7"/>
    <property type="match status" value="1"/>
</dbReference>
<dbReference type="PROSITE" id="PS00125">
    <property type="entry name" value="SER_THR_PHOSPHATASE"/>
    <property type="match status" value="1"/>
</dbReference>
<dbReference type="InterPro" id="IPR019557">
    <property type="entry name" value="AminoTfrase-like_pln_mobile"/>
</dbReference>
<protein>
    <recommendedName>
        <fullName evidence="4">Serine/threonine-protein phosphatase</fullName>
        <ecNumber evidence="4">3.1.3.16</ecNumber>
    </recommendedName>
</protein>
<keyword evidence="8" id="KW-1185">Reference proteome</keyword>
<dbReference type="Proteomes" id="UP001234989">
    <property type="component" value="Chromosome 12"/>
</dbReference>
<evidence type="ECO:0000256" key="5">
    <source>
        <dbReference type="SAM" id="MobiDB-lite"/>
    </source>
</evidence>
<sequence length="1106" mass="124685">MENQRLTRLHPGPLDPSVLTRQKNHRSEDVWAGEVEAVLQCRRCDGHIQLDHAFITALVERWRPETHTFHFKVGEATVTLQDVSILYGLPVEGEPVVGIDSSKTPEEWQDLCEQLLGFRPQDDKLDGTRLEISALENHVEAFGEIYDDTYEVVIHQLARCYMMLMIGGILFPDTSGNKVKLIYLAHLDDIGQIGTYSWGSAVLGCLYRALCRASHSKKKEICAFLPLLQVWAWERLKIVHPKRHQARDGAIIFSDDLPNPPYASRWSVQLCWTHSPKYVLSLFRDQLDNLVDEQFVWQLYTPDVIENLADYCRSGEHFWHAVVPLLCWDVVEMHQPNRVLRQFGMRQNIPDACNFNNKHEKSDRRGRQNTNWSTHHASHILVWNDRANHIWEAPLAEGLLPYDDDYLKWFRLITRQIIGNPDFRIPTGYASLAPTSEIMARQLHMLYQYGIKLRQQPTTEVAGRNVMEMCTDGLIAADEAQRLTVLPSYVPKQPGNSSNSRRRGRAGGRGKQRGTTTTTNVAESPSTEDANPDVVSPMEDANPNVEPDCGTSTGVMGGNLNDEAQFGMGSSPCDDVPGSHYFHNQIVIYNAKSSPMEDANPDLVPPMEDANLDVVPPMEDADPEVVSPMEDVNLDMDYRSSQIVIYNAQPLRQFANDDVGYASPPEQVESMNDDLEEQVFSFRGSTVSTSLPSTPIPSLPQIPIPQIPISWPEDGTLTLGWVTILMLAFNWASWNLPPSHFPLVLPVETFDHLILMASELLHKEPNCVKIDGLGPNSKVVVVGEVHGQLHDLLFLLRDVGFPSKDQYVVFNGDYVDKGAWGLETFFLLLAWKVLMPGRVFLLRGNHESKYCTAIYGFQKEVTTKYGDEGKHVYERCLGCFKELPLASIIGNRVYTAHGGVFRNISAIPYKRAEGKKSRKIVADRDSSDLRLGSLKELQKARRSVLDPSPDGTNVIPGDVMWSDPQMENGLSLNKGRGIGLKWGPDCTEDFLQKFNLKLIIRSHEGPDAREKNPELGKMDKGYNIDHEVTSGKLITLFSAPDYPQFQATENRYGNEGAYIVLEPPNFDNPSFHCFKAVLPRPKVDAYYDYVNEADSDEELDLSSMVT</sequence>
<dbReference type="InterPro" id="IPR029052">
    <property type="entry name" value="Metallo-depent_PP-like"/>
</dbReference>
<dbReference type="GO" id="GO:0046872">
    <property type="term" value="F:metal ion binding"/>
    <property type="evidence" value="ECO:0007669"/>
    <property type="project" value="UniProtKB-KW"/>
</dbReference>
<organism evidence="7 8">
    <name type="scientific">Solanum verrucosum</name>
    <dbReference type="NCBI Taxonomy" id="315347"/>
    <lineage>
        <taxon>Eukaryota</taxon>
        <taxon>Viridiplantae</taxon>
        <taxon>Streptophyta</taxon>
        <taxon>Embryophyta</taxon>
        <taxon>Tracheophyta</taxon>
        <taxon>Spermatophyta</taxon>
        <taxon>Magnoliopsida</taxon>
        <taxon>eudicotyledons</taxon>
        <taxon>Gunneridae</taxon>
        <taxon>Pentapetalae</taxon>
        <taxon>asterids</taxon>
        <taxon>lamiids</taxon>
        <taxon>Solanales</taxon>
        <taxon>Solanaceae</taxon>
        <taxon>Solanoideae</taxon>
        <taxon>Solaneae</taxon>
        <taxon>Solanum</taxon>
    </lineage>
</organism>
<name>A0AAF0VAB7_SOLVR</name>